<sequence length="108" mass="12216">MGGSVAPSIDLRLQDRVLCKAIRVNTPNEQHFISIKMRLIQPKYFAVSVKMMYSLRLHVLSPFSARRDTETTPLSLHLPPSRRYKPPPESPTQGPAPLRSPVEINVKN</sequence>
<organism evidence="2">
    <name type="scientific">Spodoptera frugiperda</name>
    <name type="common">Fall armyworm</name>
    <dbReference type="NCBI Taxonomy" id="7108"/>
    <lineage>
        <taxon>Eukaryota</taxon>
        <taxon>Metazoa</taxon>
        <taxon>Ecdysozoa</taxon>
        <taxon>Arthropoda</taxon>
        <taxon>Hexapoda</taxon>
        <taxon>Insecta</taxon>
        <taxon>Pterygota</taxon>
        <taxon>Neoptera</taxon>
        <taxon>Endopterygota</taxon>
        <taxon>Lepidoptera</taxon>
        <taxon>Glossata</taxon>
        <taxon>Ditrysia</taxon>
        <taxon>Noctuoidea</taxon>
        <taxon>Noctuidae</taxon>
        <taxon>Amphipyrinae</taxon>
        <taxon>Spodoptera</taxon>
    </lineage>
</organism>
<protein>
    <submittedName>
        <fullName evidence="2">SFRICE_029540</fullName>
    </submittedName>
</protein>
<dbReference type="EMBL" id="ODYU01008657">
    <property type="protein sequence ID" value="SOQ52429.1"/>
    <property type="molecule type" value="Genomic_DNA"/>
</dbReference>
<name>A0A2H1WH84_SPOFR</name>
<reference evidence="2" key="1">
    <citation type="submission" date="2016-07" db="EMBL/GenBank/DDBJ databases">
        <authorList>
            <person name="Bretaudeau A."/>
        </authorList>
    </citation>
    <scope>NUCLEOTIDE SEQUENCE</scope>
    <source>
        <strain evidence="2">Rice</strain>
        <tissue evidence="2">Whole body</tissue>
    </source>
</reference>
<feature type="region of interest" description="Disordered" evidence="1">
    <location>
        <begin position="67"/>
        <end position="108"/>
    </location>
</feature>
<evidence type="ECO:0000256" key="1">
    <source>
        <dbReference type="SAM" id="MobiDB-lite"/>
    </source>
</evidence>
<proteinExistence type="predicted"/>
<dbReference type="AlphaFoldDB" id="A0A2H1WH84"/>
<gene>
    <name evidence="2" type="ORF">SFRICE_029540</name>
</gene>
<evidence type="ECO:0000313" key="2">
    <source>
        <dbReference type="EMBL" id="SOQ52429.1"/>
    </source>
</evidence>
<accession>A0A2H1WH84</accession>